<accession>A0A8U0A768</accession>
<protein>
    <submittedName>
        <fullName evidence="2">Uncharacterized protein</fullName>
    </submittedName>
</protein>
<feature type="region of interest" description="Disordered" evidence="1">
    <location>
        <begin position="1"/>
        <end position="47"/>
    </location>
</feature>
<dbReference type="RefSeq" id="WP_247995022.1">
    <property type="nucleotide sequence ID" value="NZ_CP096020.1"/>
</dbReference>
<evidence type="ECO:0000313" key="3">
    <source>
        <dbReference type="Proteomes" id="UP000831768"/>
    </source>
</evidence>
<dbReference type="GeneID" id="71928985"/>
<name>A0A8U0A768_9EURY</name>
<geneLocation type="plasmid" evidence="2 3">
    <name>unnamed1</name>
</geneLocation>
<dbReference type="Proteomes" id="UP000831768">
    <property type="component" value="Plasmid unnamed1"/>
</dbReference>
<keyword evidence="2" id="KW-0614">Plasmid</keyword>
<dbReference type="KEGG" id="haad:MW046_13020"/>
<keyword evidence="3" id="KW-1185">Reference proteome</keyword>
<proteinExistence type="predicted"/>
<feature type="compositionally biased region" description="Basic and acidic residues" evidence="1">
    <location>
        <begin position="18"/>
        <end position="35"/>
    </location>
</feature>
<evidence type="ECO:0000313" key="2">
    <source>
        <dbReference type="EMBL" id="UPM44368.1"/>
    </source>
</evidence>
<gene>
    <name evidence="2" type="ORF">MW046_13020</name>
</gene>
<dbReference type="EMBL" id="CP096020">
    <property type="protein sequence ID" value="UPM44368.1"/>
    <property type="molecule type" value="Genomic_DNA"/>
</dbReference>
<evidence type="ECO:0000256" key="1">
    <source>
        <dbReference type="SAM" id="MobiDB-lite"/>
    </source>
</evidence>
<reference evidence="2" key="1">
    <citation type="submission" date="2022-04" db="EMBL/GenBank/DDBJ databases">
        <title>Halocatena sp. nov., isolated from a salt lake.</title>
        <authorList>
            <person name="Cui H.-L."/>
        </authorList>
    </citation>
    <scope>NUCLEOTIDE SEQUENCE</scope>
    <source>
        <strain evidence="2">AD-1</strain>
        <plasmid evidence="2">unnamed1</plasmid>
    </source>
</reference>
<feature type="compositionally biased region" description="Low complexity" evidence="1">
    <location>
        <begin position="1"/>
        <end position="13"/>
    </location>
</feature>
<dbReference type="AlphaFoldDB" id="A0A8U0A768"/>
<organism evidence="2 3">
    <name type="scientific">Halocatena salina</name>
    <dbReference type="NCBI Taxonomy" id="2934340"/>
    <lineage>
        <taxon>Archaea</taxon>
        <taxon>Methanobacteriati</taxon>
        <taxon>Methanobacteriota</taxon>
        <taxon>Stenosarchaea group</taxon>
        <taxon>Halobacteria</taxon>
        <taxon>Halobacteriales</taxon>
        <taxon>Natronomonadaceae</taxon>
        <taxon>Halocatena</taxon>
    </lineage>
</organism>
<feature type="compositionally biased region" description="Polar residues" evidence="1">
    <location>
        <begin position="36"/>
        <end position="47"/>
    </location>
</feature>
<sequence>MTAVTETASATETGPSVHENRSHSLPDGDRIRVTESSEPSGDIGTQATRNRVTIGGIADFTYYTLYTTGDVYGGDGSGNGVDYIYHYPNGFNYNGRTYYYAVDGAIYANNYDVYRFYGYVAIPSAEGISYNIEDL</sequence>